<reference evidence="2" key="1">
    <citation type="journal article" date="2021" name="PeerJ">
        <title>Extensive microbial diversity within the chicken gut microbiome revealed by metagenomics and culture.</title>
        <authorList>
            <person name="Gilroy R."/>
            <person name="Ravi A."/>
            <person name="Getino M."/>
            <person name="Pursley I."/>
            <person name="Horton D.L."/>
            <person name="Alikhan N.F."/>
            <person name="Baker D."/>
            <person name="Gharbi K."/>
            <person name="Hall N."/>
            <person name="Watson M."/>
            <person name="Adriaenssens E.M."/>
            <person name="Foster-Nyarko E."/>
            <person name="Jarju S."/>
            <person name="Secka A."/>
            <person name="Antonio M."/>
            <person name="Oren A."/>
            <person name="Chaudhuri R.R."/>
            <person name="La Ragione R."/>
            <person name="Hildebrand F."/>
            <person name="Pallen M.J."/>
        </authorList>
    </citation>
    <scope>NUCLEOTIDE SEQUENCE</scope>
    <source>
        <strain evidence="2">CHK169-11906</strain>
    </source>
</reference>
<accession>A0A9D2L440</accession>
<protein>
    <submittedName>
        <fullName evidence="2">HD domain-containing protein</fullName>
    </submittedName>
</protein>
<dbReference type="EMBL" id="DWYR01000012">
    <property type="protein sequence ID" value="HJA98890.1"/>
    <property type="molecule type" value="Genomic_DNA"/>
</dbReference>
<evidence type="ECO:0000259" key="1">
    <source>
        <dbReference type="Pfam" id="PF01966"/>
    </source>
</evidence>
<evidence type="ECO:0000313" key="2">
    <source>
        <dbReference type="EMBL" id="HJA98890.1"/>
    </source>
</evidence>
<name>A0A9D2L440_9BACT</name>
<sequence>MDSELKRYIEERIIPLYDRFDKGHNRQHVEAVITQSLALATHYEVNEAMVYTIAAYHDTGLVKGRELHHLYSGEILASDRELSPWFTPQQIETMREAVEDHRASSTHEPRSLYGRIVAEADRQIDPMTILRRTIQYGLANYPELNKEGHYRRCLEHLHKKYATGGYLKLWIPESENARQLEELRSLITDQTRLRQLFDELFDRETGEE</sequence>
<evidence type="ECO:0000313" key="3">
    <source>
        <dbReference type="Proteomes" id="UP000824259"/>
    </source>
</evidence>
<dbReference type="Proteomes" id="UP000824259">
    <property type="component" value="Unassembled WGS sequence"/>
</dbReference>
<dbReference type="InterPro" id="IPR006674">
    <property type="entry name" value="HD_domain"/>
</dbReference>
<dbReference type="Pfam" id="PF01966">
    <property type="entry name" value="HD"/>
    <property type="match status" value="1"/>
</dbReference>
<dbReference type="SUPFAM" id="SSF109604">
    <property type="entry name" value="HD-domain/PDEase-like"/>
    <property type="match status" value="1"/>
</dbReference>
<feature type="domain" description="HD" evidence="1">
    <location>
        <begin position="27"/>
        <end position="122"/>
    </location>
</feature>
<dbReference type="AlphaFoldDB" id="A0A9D2L440"/>
<reference evidence="2" key="2">
    <citation type="submission" date="2021-04" db="EMBL/GenBank/DDBJ databases">
        <authorList>
            <person name="Gilroy R."/>
        </authorList>
    </citation>
    <scope>NUCLEOTIDE SEQUENCE</scope>
    <source>
        <strain evidence="2">CHK169-11906</strain>
    </source>
</reference>
<gene>
    <name evidence="2" type="ORF">H9779_04750</name>
</gene>
<dbReference type="Gene3D" id="1.10.3210.10">
    <property type="entry name" value="Hypothetical protein af1432"/>
    <property type="match status" value="1"/>
</dbReference>
<comment type="caution">
    <text evidence="2">The sequence shown here is derived from an EMBL/GenBank/DDBJ whole genome shotgun (WGS) entry which is preliminary data.</text>
</comment>
<organism evidence="2 3">
    <name type="scientific">Candidatus Alistipes avicola</name>
    <dbReference type="NCBI Taxonomy" id="2838432"/>
    <lineage>
        <taxon>Bacteria</taxon>
        <taxon>Pseudomonadati</taxon>
        <taxon>Bacteroidota</taxon>
        <taxon>Bacteroidia</taxon>
        <taxon>Bacteroidales</taxon>
        <taxon>Rikenellaceae</taxon>
        <taxon>Alistipes</taxon>
    </lineage>
</organism>
<proteinExistence type="predicted"/>